<sequence length="135" mass="15196">MKKMMITFWAVLFISGCGFSSGMEGGSNGVYVHIKNNTDFNLYGLELNMETSSHMVINANGTEVEKGESMVIELLKGDMSASSSEQFELFIITNENGDKRLPVEHSYTIDFNPGQSWYFELKGNDVKDLALYKER</sequence>
<name>A0A4Y8LHP7_9BACL</name>
<accession>A0A4Y8LHP7</accession>
<protein>
    <recommendedName>
        <fullName evidence="4">Lipoprotein</fullName>
    </recommendedName>
</protein>
<dbReference type="RefSeq" id="WP_134381033.1">
    <property type="nucleotide sequence ID" value="NZ_SORX01000003.1"/>
</dbReference>
<keyword evidence="1" id="KW-0732">Signal</keyword>
<dbReference type="EMBL" id="SORX01000003">
    <property type="protein sequence ID" value="TFE02332.1"/>
    <property type="molecule type" value="Genomic_DNA"/>
</dbReference>
<dbReference type="Proteomes" id="UP000297776">
    <property type="component" value="Unassembled WGS sequence"/>
</dbReference>
<evidence type="ECO:0000256" key="1">
    <source>
        <dbReference type="SAM" id="SignalP"/>
    </source>
</evidence>
<gene>
    <name evidence="2" type="ORF">E2626_07070</name>
</gene>
<dbReference type="OrthoDB" id="2970492at2"/>
<comment type="caution">
    <text evidence="2">The sequence shown here is derived from an EMBL/GenBank/DDBJ whole genome shotgun (WGS) entry which is preliminary data.</text>
</comment>
<feature type="signal peptide" evidence="1">
    <location>
        <begin position="1"/>
        <end position="20"/>
    </location>
</feature>
<evidence type="ECO:0000313" key="3">
    <source>
        <dbReference type="Proteomes" id="UP000297776"/>
    </source>
</evidence>
<reference evidence="2 3" key="1">
    <citation type="submission" date="2019-03" db="EMBL/GenBank/DDBJ databases">
        <authorList>
            <person name="Yang Y."/>
        </authorList>
    </citation>
    <scope>NUCLEOTIDE SEQUENCE [LARGE SCALE GENOMIC DNA]</scope>
    <source>
        <strain evidence="2 3">ASL-1</strain>
    </source>
</reference>
<proteinExistence type="predicted"/>
<organism evidence="2 3">
    <name type="scientific">Jeotgalibacillus salarius</name>
    <dbReference type="NCBI Taxonomy" id="546023"/>
    <lineage>
        <taxon>Bacteria</taxon>
        <taxon>Bacillati</taxon>
        <taxon>Bacillota</taxon>
        <taxon>Bacilli</taxon>
        <taxon>Bacillales</taxon>
        <taxon>Caryophanaceae</taxon>
        <taxon>Jeotgalibacillus</taxon>
    </lineage>
</organism>
<dbReference type="AlphaFoldDB" id="A0A4Y8LHP7"/>
<evidence type="ECO:0008006" key="4">
    <source>
        <dbReference type="Google" id="ProtNLM"/>
    </source>
</evidence>
<keyword evidence="3" id="KW-1185">Reference proteome</keyword>
<dbReference type="PROSITE" id="PS51257">
    <property type="entry name" value="PROKAR_LIPOPROTEIN"/>
    <property type="match status" value="1"/>
</dbReference>
<evidence type="ECO:0000313" key="2">
    <source>
        <dbReference type="EMBL" id="TFE02332.1"/>
    </source>
</evidence>
<feature type="chain" id="PRO_5039055661" description="Lipoprotein" evidence="1">
    <location>
        <begin position="21"/>
        <end position="135"/>
    </location>
</feature>